<evidence type="ECO:0000313" key="1">
    <source>
        <dbReference type="EMBL" id="THU97937.1"/>
    </source>
</evidence>
<proteinExistence type="predicted"/>
<organism evidence="1 2">
    <name type="scientific">Dendrothele bispora (strain CBS 962.96)</name>
    <dbReference type="NCBI Taxonomy" id="1314807"/>
    <lineage>
        <taxon>Eukaryota</taxon>
        <taxon>Fungi</taxon>
        <taxon>Dikarya</taxon>
        <taxon>Basidiomycota</taxon>
        <taxon>Agaricomycotina</taxon>
        <taxon>Agaricomycetes</taxon>
        <taxon>Agaricomycetidae</taxon>
        <taxon>Agaricales</taxon>
        <taxon>Agaricales incertae sedis</taxon>
        <taxon>Dendrothele</taxon>
    </lineage>
</organism>
<dbReference type="EMBL" id="ML179146">
    <property type="protein sequence ID" value="THU97937.1"/>
    <property type="molecule type" value="Genomic_DNA"/>
</dbReference>
<dbReference type="Proteomes" id="UP000297245">
    <property type="component" value="Unassembled WGS sequence"/>
</dbReference>
<dbReference type="OrthoDB" id="2019572at2759"/>
<reference evidence="1 2" key="1">
    <citation type="journal article" date="2019" name="Nat. Ecol. Evol.">
        <title>Megaphylogeny resolves global patterns of mushroom evolution.</title>
        <authorList>
            <person name="Varga T."/>
            <person name="Krizsan K."/>
            <person name="Foldi C."/>
            <person name="Dima B."/>
            <person name="Sanchez-Garcia M."/>
            <person name="Sanchez-Ramirez S."/>
            <person name="Szollosi G.J."/>
            <person name="Szarkandi J.G."/>
            <person name="Papp V."/>
            <person name="Albert L."/>
            <person name="Andreopoulos W."/>
            <person name="Angelini C."/>
            <person name="Antonin V."/>
            <person name="Barry K.W."/>
            <person name="Bougher N.L."/>
            <person name="Buchanan P."/>
            <person name="Buyck B."/>
            <person name="Bense V."/>
            <person name="Catcheside P."/>
            <person name="Chovatia M."/>
            <person name="Cooper J."/>
            <person name="Damon W."/>
            <person name="Desjardin D."/>
            <person name="Finy P."/>
            <person name="Geml J."/>
            <person name="Haridas S."/>
            <person name="Hughes K."/>
            <person name="Justo A."/>
            <person name="Karasinski D."/>
            <person name="Kautmanova I."/>
            <person name="Kiss B."/>
            <person name="Kocsube S."/>
            <person name="Kotiranta H."/>
            <person name="LaButti K.M."/>
            <person name="Lechner B.E."/>
            <person name="Liimatainen K."/>
            <person name="Lipzen A."/>
            <person name="Lukacs Z."/>
            <person name="Mihaltcheva S."/>
            <person name="Morgado L.N."/>
            <person name="Niskanen T."/>
            <person name="Noordeloos M.E."/>
            <person name="Ohm R.A."/>
            <person name="Ortiz-Santana B."/>
            <person name="Ovrebo C."/>
            <person name="Racz N."/>
            <person name="Riley R."/>
            <person name="Savchenko A."/>
            <person name="Shiryaev A."/>
            <person name="Soop K."/>
            <person name="Spirin V."/>
            <person name="Szebenyi C."/>
            <person name="Tomsovsky M."/>
            <person name="Tulloss R.E."/>
            <person name="Uehling J."/>
            <person name="Grigoriev I.V."/>
            <person name="Vagvolgyi C."/>
            <person name="Papp T."/>
            <person name="Martin F.M."/>
            <person name="Miettinen O."/>
            <person name="Hibbett D.S."/>
            <person name="Nagy L.G."/>
        </authorList>
    </citation>
    <scope>NUCLEOTIDE SEQUENCE [LARGE SCALE GENOMIC DNA]</scope>
    <source>
        <strain evidence="1 2">CBS 962.96</strain>
    </source>
</reference>
<name>A0A4S8M6L2_DENBC</name>
<dbReference type="AlphaFoldDB" id="A0A4S8M6L2"/>
<accession>A0A4S8M6L2</accession>
<evidence type="ECO:0000313" key="2">
    <source>
        <dbReference type="Proteomes" id="UP000297245"/>
    </source>
</evidence>
<sequence length="50" mass="5561">MLPNVKVFMVANNQLIVYDVEAKPSSTNCRTANMVEARPKAFGHEALLKL</sequence>
<gene>
    <name evidence="1" type="ORF">K435DRAFT_857165</name>
</gene>
<protein>
    <submittedName>
        <fullName evidence="1">Uncharacterized protein</fullName>
    </submittedName>
</protein>
<keyword evidence="2" id="KW-1185">Reference proteome</keyword>